<dbReference type="RefSeq" id="WP_066197448.1">
    <property type="nucleotide sequence ID" value="NZ_JAMAUX010000003.1"/>
</dbReference>
<reference evidence="1 2" key="1">
    <citation type="journal article" date="2010" name="Int. J. Syst. Evol. Microbiol.">
        <title>Bacillus horneckiae sp. nov., isolated from a spacecraft-assembly clean room.</title>
        <authorList>
            <person name="Vaishampayan P."/>
            <person name="Probst A."/>
            <person name="Krishnamurthi S."/>
            <person name="Ghosh S."/>
            <person name="Osman S."/>
            <person name="McDowall A."/>
            <person name="Ruckmani A."/>
            <person name="Mayilraj S."/>
            <person name="Venkateswaran K."/>
        </authorList>
    </citation>
    <scope>NUCLEOTIDE SEQUENCE [LARGE SCALE GENOMIC DNA]</scope>
    <source>
        <strain evidence="2">1PO1SC</strain>
    </source>
</reference>
<organism evidence="1 2">
    <name type="scientific">Cytobacillus horneckiae</name>
    <dbReference type="NCBI Taxonomy" id="549687"/>
    <lineage>
        <taxon>Bacteria</taxon>
        <taxon>Bacillati</taxon>
        <taxon>Bacillota</taxon>
        <taxon>Bacilli</taxon>
        <taxon>Bacillales</taxon>
        <taxon>Bacillaceae</taxon>
        <taxon>Cytobacillus</taxon>
    </lineage>
</organism>
<accession>A0A2N0ZD42</accession>
<dbReference type="AlphaFoldDB" id="A0A2N0ZD42"/>
<dbReference type="Proteomes" id="UP000233343">
    <property type="component" value="Unassembled WGS sequence"/>
</dbReference>
<dbReference type="EMBL" id="PISD01000043">
    <property type="protein sequence ID" value="PKG27438.1"/>
    <property type="molecule type" value="Genomic_DNA"/>
</dbReference>
<comment type="caution">
    <text evidence="1">The sequence shown here is derived from an EMBL/GenBank/DDBJ whole genome shotgun (WGS) entry which is preliminary data.</text>
</comment>
<gene>
    <name evidence="1" type="ORF">CWS20_18790</name>
</gene>
<protein>
    <submittedName>
        <fullName evidence="1">Uncharacterized protein</fullName>
    </submittedName>
</protein>
<evidence type="ECO:0000313" key="1">
    <source>
        <dbReference type="EMBL" id="PKG27438.1"/>
    </source>
</evidence>
<evidence type="ECO:0000313" key="2">
    <source>
        <dbReference type="Proteomes" id="UP000233343"/>
    </source>
</evidence>
<keyword evidence="2" id="KW-1185">Reference proteome</keyword>
<sequence>MEQMKMVNNLAQEVLPNTDIVVFDELNKRMTLDSFEFVVTGSSSTTFPVLHFTSNNSNNFTNQIFHTINPSGTRWYATPTRLSNDGSAYFETMAYDTGAGLYKFNLKTPVILPNGGRLAFRAASGYGGGDMVLYKAIYRVEQ</sequence>
<name>A0A2N0ZD42_9BACI</name>
<proteinExistence type="predicted"/>